<dbReference type="AlphaFoldDB" id="A0A0G3EPT2"/>
<evidence type="ECO:0000256" key="6">
    <source>
        <dbReference type="ARBA" id="ARBA00023136"/>
    </source>
</evidence>
<protein>
    <recommendedName>
        <fullName evidence="9">ATP synthase epsilon chain</fullName>
    </recommendedName>
    <alternativeName>
        <fullName evidence="9">ATP synthase F1 sector epsilon subunit</fullName>
    </alternativeName>
    <alternativeName>
        <fullName evidence="9">F-ATPase epsilon subunit</fullName>
    </alternativeName>
</protein>
<keyword evidence="5 9" id="KW-0406">Ion transport</keyword>
<dbReference type="Pfam" id="PF02823">
    <property type="entry name" value="ATP-synt_DE_N"/>
    <property type="match status" value="1"/>
</dbReference>
<dbReference type="CDD" id="cd12152">
    <property type="entry name" value="F1-ATPase_delta"/>
    <property type="match status" value="1"/>
</dbReference>
<dbReference type="InterPro" id="IPR036771">
    <property type="entry name" value="ATPsynth_dsu/esu_N"/>
</dbReference>
<dbReference type="PANTHER" id="PTHR13822:SF10">
    <property type="entry name" value="ATP SYNTHASE EPSILON CHAIN, CHLOROPLASTIC"/>
    <property type="match status" value="1"/>
</dbReference>
<dbReference type="SUPFAM" id="SSF51344">
    <property type="entry name" value="Epsilon subunit of F1F0-ATP synthase N-terminal domain"/>
    <property type="match status" value="1"/>
</dbReference>
<reference evidence="12" key="1">
    <citation type="submission" date="2015-06" db="EMBL/GenBank/DDBJ databases">
        <authorList>
            <person name="Lim Y.L."/>
            <person name="Ee R."/>
            <person name="Yong D."/>
            <person name="How K.Y."/>
            <person name="Yin W.F."/>
            <person name="Chan K.G."/>
        </authorList>
    </citation>
    <scope>NUCLEOTIDE SEQUENCE [LARGE SCALE GENOMIC DNA]</scope>
    <source>
        <strain evidence="12">DSM 25325</strain>
    </source>
</reference>
<keyword evidence="9" id="KW-0375">Hydrogen ion transport</keyword>
<comment type="subcellular location">
    <subcellularLocation>
        <location evidence="9">Cell membrane</location>
        <topology evidence="9">Peripheral membrane protein</topology>
    </subcellularLocation>
    <subcellularLocation>
        <location evidence="2">Endomembrane system</location>
        <topology evidence="2">Peripheral membrane protein</topology>
    </subcellularLocation>
</comment>
<comment type="similarity">
    <text evidence="3 9">Belongs to the ATPase epsilon chain family.</text>
</comment>
<gene>
    <name evidence="9" type="primary">atpC</name>
    <name evidence="11" type="ORF">ABW99_07110</name>
</gene>
<keyword evidence="12" id="KW-1185">Reference proteome</keyword>
<dbReference type="OrthoDB" id="8546953at2"/>
<sequence length="154" mass="16453">MSRALHLSIATPAAVLFDGDAIAALRAEDESGSFGILPGHAAFLTVLRPTVLRWHGSDGVMHFCAVEEGVLQVIDGRRVTVACRDGLLGESLEALEAEVHAARARQLDAQRRARAEQTRLHAQAVRQLLRYLRPVPASGPRPVGPAEAAALPAE</sequence>
<dbReference type="RefSeq" id="WP_047213839.1">
    <property type="nucleotide sequence ID" value="NZ_CP011568.3"/>
</dbReference>
<feature type="domain" description="ATP synthase F1 complex delta/epsilon subunit N-terminal" evidence="10">
    <location>
        <begin position="5"/>
        <end position="84"/>
    </location>
</feature>
<dbReference type="GO" id="GO:0012505">
    <property type="term" value="C:endomembrane system"/>
    <property type="evidence" value="ECO:0007669"/>
    <property type="project" value="UniProtKB-SubCell"/>
</dbReference>
<dbReference type="PATRIC" id="fig|445709.3.peg.1520"/>
<dbReference type="InterPro" id="IPR001469">
    <property type="entry name" value="ATP_synth_F1_dsu/esu"/>
</dbReference>
<evidence type="ECO:0000256" key="1">
    <source>
        <dbReference type="ARBA" id="ARBA00003543"/>
    </source>
</evidence>
<evidence type="ECO:0000256" key="4">
    <source>
        <dbReference type="ARBA" id="ARBA00022448"/>
    </source>
</evidence>
<evidence type="ECO:0000256" key="3">
    <source>
        <dbReference type="ARBA" id="ARBA00005712"/>
    </source>
</evidence>
<dbReference type="Gene3D" id="2.60.15.10">
    <property type="entry name" value="F0F1 ATP synthase delta/epsilon subunit, N-terminal"/>
    <property type="match status" value="1"/>
</dbReference>
<comment type="subunit">
    <text evidence="9">F-type ATPases have 2 components, CF(1) - the catalytic core - and CF(0) - the membrane proton channel. CF(1) has five subunits: alpha(3), beta(3), gamma(1), delta(1), epsilon(1). CF(0) has three main subunits: a, b and c.</text>
</comment>
<dbReference type="PANTHER" id="PTHR13822">
    <property type="entry name" value="ATP SYNTHASE DELTA/EPSILON CHAIN"/>
    <property type="match status" value="1"/>
</dbReference>
<name>A0A0G3EPT2_9BURK</name>
<proteinExistence type="inferred from homology"/>
<keyword evidence="8 9" id="KW-0066">ATP synthesis</keyword>
<keyword evidence="9" id="KW-1003">Cell membrane</keyword>
<comment type="function">
    <text evidence="1 9">Produces ATP from ADP in the presence of a proton gradient across the membrane.</text>
</comment>
<evidence type="ECO:0000259" key="10">
    <source>
        <dbReference type="Pfam" id="PF02823"/>
    </source>
</evidence>
<dbReference type="InterPro" id="IPR020546">
    <property type="entry name" value="ATP_synth_F1_dsu/esu_N"/>
</dbReference>
<evidence type="ECO:0000256" key="5">
    <source>
        <dbReference type="ARBA" id="ARBA00023065"/>
    </source>
</evidence>
<evidence type="ECO:0000256" key="7">
    <source>
        <dbReference type="ARBA" id="ARBA00023196"/>
    </source>
</evidence>
<evidence type="ECO:0000256" key="2">
    <source>
        <dbReference type="ARBA" id="ARBA00004184"/>
    </source>
</evidence>
<dbReference type="EMBL" id="CP011568">
    <property type="protein sequence ID" value="AKJ68019.1"/>
    <property type="molecule type" value="Genomic_DNA"/>
</dbReference>
<dbReference type="NCBIfam" id="NF009981">
    <property type="entry name" value="PRK13447.1"/>
    <property type="match status" value="1"/>
</dbReference>
<dbReference type="GO" id="GO:0005886">
    <property type="term" value="C:plasma membrane"/>
    <property type="evidence" value="ECO:0007669"/>
    <property type="project" value="UniProtKB-SubCell"/>
</dbReference>
<dbReference type="InterPro" id="IPR024037">
    <property type="entry name" value="Alt_ATP_synth_F1_esu"/>
</dbReference>
<dbReference type="GO" id="GO:0046933">
    <property type="term" value="F:proton-transporting ATP synthase activity, rotational mechanism"/>
    <property type="evidence" value="ECO:0007669"/>
    <property type="project" value="UniProtKB-UniRule"/>
</dbReference>
<evidence type="ECO:0000256" key="9">
    <source>
        <dbReference type="HAMAP-Rule" id="MF_00530"/>
    </source>
</evidence>
<keyword evidence="4 9" id="KW-0813">Transport</keyword>
<organism evidence="11 12">
    <name type="scientific">Pandoraea thiooxydans</name>
    <dbReference type="NCBI Taxonomy" id="445709"/>
    <lineage>
        <taxon>Bacteria</taxon>
        <taxon>Pseudomonadati</taxon>
        <taxon>Pseudomonadota</taxon>
        <taxon>Betaproteobacteria</taxon>
        <taxon>Burkholderiales</taxon>
        <taxon>Burkholderiaceae</taxon>
        <taxon>Pandoraea</taxon>
    </lineage>
</organism>
<dbReference type="HAMAP" id="MF_00530">
    <property type="entry name" value="ATP_synth_epsil_bac"/>
    <property type="match status" value="1"/>
</dbReference>
<dbReference type="STRING" id="445709.ABW99_07110"/>
<dbReference type="GO" id="GO:0005524">
    <property type="term" value="F:ATP binding"/>
    <property type="evidence" value="ECO:0007669"/>
    <property type="project" value="UniProtKB-UniRule"/>
</dbReference>
<dbReference type="GO" id="GO:0045259">
    <property type="term" value="C:proton-transporting ATP synthase complex"/>
    <property type="evidence" value="ECO:0007669"/>
    <property type="project" value="UniProtKB-KW"/>
</dbReference>
<dbReference type="NCBIfam" id="TIGR03166">
    <property type="entry name" value="alt_F1F0_F1_eps"/>
    <property type="match status" value="1"/>
</dbReference>
<dbReference type="Proteomes" id="UP000036700">
    <property type="component" value="Chromosome"/>
</dbReference>
<keyword evidence="7 9" id="KW-0139">CF(1)</keyword>
<dbReference type="KEGG" id="ptx:ABW99_07110"/>
<evidence type="ECO:0000313" key="11">
    <source>
        <dbReference type="EMBL" id="AKJ68019.1"/>
    </source>
</evidence>
<keyword evidence="6 9" id="KW-0472">Membrane</keyword>
<accession>A0A0G3EPT2</accession>
<evidence type="ECO:0000256" key="8">
    <source>
        <dbReference type="ARBA" id="ARBA00023310"/>
    </source>
</evidence>
<evidence type="ECO:0000313" key="12">
    <source>
        <dbReference type="Proteomes" id="UP000036700"/>
    </source>
</evidence>